<dbReference type="Proteomes" id="UP000195386">
    <property type="component" value="Unassembled WGS sequence"/>
</dbReference>
<organism evidence="1 2">
    <name type="scientific">Bacteroides clarus</name>
    <dbReference type="NCBI Taxonomy" id="626929"/>
    <lineage>
        <taxon>Bacteria</taxon>
        <taxon>Pseudomonadati</taxon>
        <taxon>Bacteroidota</taxon>
        <taxon>Bacteroidia</taxon>
        <taxon>Bacteroidales</taxon>
        <taxon>Bacteroidaceae</taxon>
        <taxon>Bacteroides</taxon>
    </lineage>
</organism>
<evidence type="ECO:0000313" key="1">
    <source>
        <dbReference type="EMBL" id="OUN97272.1"/>
    </source>
</evidence>
<evidence type="ECO:0000313" key="2">
    <source>
        <dbReference type="Proteomes" id="UP000195386"/>
    </source>
</evidence>
<reference evidence="2" key="1">
    <citation type="submission" date="2017-04" db="EMBL/GenBank/DDBJ databases">
        <title>Function of individual gut microbiota members based on whole genome sequencing of pure cultures obtained from chicken caecum.</title>
        <authorList>
            <person name="Medvecky M."/>
            <person name="Cejkova D."/>
            <person name="Polansky O."/>
            <person name="Karasova D."/>
            <person name="Kubasova T."/>
            <person name="Cizek A."/>
            <person name="Rychlik I."/>
        </authorList>
    </citation>
    <scope>NUCLEOTIDE SEQUENCE [LARGE SCALE GENOMIC DNA]</scope>
    <source>
        <strain evidence="2">An43</strain>
    </source>
</reference>
<gene>
    <name evidence="1" type="ORF">B5F97_17690</name>
</gene>
<sequence length="164" mass="18441">MSACKWVVHIVVPSHSTGKVGTNGYYGRGVARKRTGDKRGACKDWMKCSELGCVQANVLLPLCDRDLIRLIEEYAGSLDAFSDIENISLYHDLSIYGDDADELLSKYSSLFNVSMNEFHFNDYFPEEGDEISGFIKGLFKGKEKKYKLLTIEGLQQGIINKKLN</sequence>
<accession>A0A1Y3YHH7</accession>
<dbReference type="EMBL" id="NFII01000029">
    <property type="protein sequence ID" value="OUN97272.1"/>
    <property type="molecule type" value="Genomic_DNA"/>
</dbReference>
<name>A0A1Y3YHH7_9BACE</name>
<dbReference type="AlphaFoldDB" id="A0A1Y3YHH7"/>
<dbReference type="InterPro" id="IPR010862">
    <property type="entry name" value="DUF1493"/>
</dbReference>
<comment type="caution">
    <text evidence="1">The sequence shown here is derived from an EMBL/GenBank/DDBJ whole genome shotgun (WGS) entry which is preliminary data.</text>
</comment>
<proteinExistence type="predicted"/>
<protein>
    <submittedName>
        <fullName evidence="1">Uncharacterized protein</fullName>
    </submittedName>
</protein>
<dbReference type="Pfam" id="PF07377">
    <property type="entry name" value="DUF1493"/>
    <property type="match status" value="1"/>
</dbReference>